<proteinExistence type="predicted"/>
<evidence type="ECO:0000313" key="8">
    <source>
        <dbReference type="EMBL" id="SSA44013.1"/>
    </source>
</evidence>
<evidence type="ECO:0000256" key="6">
    <source>
        <dbReference type="SAM" id="Phobius"/>
    </source>
</evidence>
<dbReference type="InterPro" id="IPR032694">
    <property type="entry name" value="CopC/D"/>
</dbReference>
<feature type="transmembrane region" description="Helical" evidence="6">
    <location>
        <begin position="542"/>
        <end position="566"/>
    </location>
</feature>
<evidence type="ECO:0000256" key="2">
    <source>
        <dbReference type="ARBA" id="ARBA00022475"/>
    </source>
</evidence>
<evidence type="ECO:0000256" key="1">
    <source>
        <dbReference type="ARBA" id="ARBA00004651"/>
    </source>
</evidence>
<feature type="transmembrane region" description="Helical" evidence="6">
    <location>
        <begin position="29"/>
        <end position="49"/>
    </location>
</feature>
<feature type="transmembrane region" description="Helical" evidence="6">
    <location>
        <begin position="298"/>
        <end position="316"/>
    </location>
</feature>
<evidence type="ECO:0000313" key="9">
    <source>
        <dbReference type="Proteomes" id="UP000250222"/>
    </source>
</evidence>
<feature type="transmembrane region" description="Helical" evidence="6">
    <location>
        <begin position="429"/>
        <end position="456"/>
    </location>
</feature>
<evidence type="ECO:0000259" key="7">
    <source>
        <dbReference type="Pfam" id="PF05425"/>
    </source>
</evidence>
<feature type="transmembrane region" description="Helical" evidence="6">
    <location>
        <begin position="227"/>
        <end position="247"/>
    </location>
</feature>
<dbReference type="PANTHER" id="PTHR34820:SF4">
    <property type="entry name" value="INNER MEMBRANE PROTEIN YEBZ"/>
    <property type="match status" value="1"/>
</dbReference>
<feature type="domain" description="Copper resistance protein D" evidence="7">
    <location>
        <begin position="258"/>
        <end position="353"/>
    </location>
</feature>
<feature type="transmembrane region" description="Helical" evidence="6">
    <location>
        <begin position="259"/>
        <end position="278"/>
    </location>
</feature>
<dbReference type="PANTHER" id="PTHR34820">
    <property type="entry name" value="INNER MEMBRANE PROTEIN YEBZ"/>
    <property type="match status" value="1"/>
</dbReference>
<dbReference type="GO" id="GO:0006825">
    <property type="term" value="P:copper ion transport"/>
    <property type="evidence" value="ECO:0007669"/>
    <property type="project" value="InterPro"/>
</dbReference>
<keyword evidence="5 6" id="KW-0472">Membrane</keyword>
<feature type="transmembrane region" description="Helical" evidence="6">
    <location>
        <begin position="578"/>
        <end position="604"/>
    </location>
</feature>
<feature type="transmembrane region" description="Helical" evidence="6">
    <location>
        <begin position="624"/>
        <end position="649"/>
    </location>
</feature>
<dbReference type="Pfam" id="PF05425">
    <property type="entry name" value="CopD"/>
    <property type="match status" value="1"/>
</dbReference>
<evidence type="ECO:0000256" key="5">
    <source>
        <dbReference type="ARBA" id="ARBA00023136"/>
    </source>
</evidence>
<keyword evidence="9" id="KW-1185">Reference proteome</keyword>
<keyword evidence="4 6" id="KW-1133">Transmembrane helix</keyword>
<dbReference type="Proteomes" id="UP000250222">
    <property type="component" value="Unassembled WGS sequence"/>
</dbReference>
<feature type="transmembrane region" description="Helical" evidence="6">
    <location>
        <begin position="462"/>
        <end position="486"/>
    </location>
</feature>
<keyword evidence="2" id="KW-1003">Cell membrane</keyword>
<sequence length="689" mass="72260">MYPREYATRVWIYPGRVSTPAPAPRHRPALALVGAAVAALVLAVAGLLFSGAAQPSAVLDPGAVVRWGVPLVTVVADGAAAVTIGALAMCALVLPHAGRGDERRRPRVAVEGAAWSLAARVAAVAAVVWTLASVVRIVLTYARTSGRSLDEPTFGAELAQFVTDIPMGQAHLVATVMAAVLATVCVAVATPTAAALAGVLALATVVPIALTGHAAGAEGHNLAVSAMWLHIGSISVWAGGLAVLCLVARRLGADRGPAVRRFSTLAGWSFALVGVSGLVNGGVRLGALEDLVSTDYGLLLLTKTVMFVVLGLVGWVHRRSTVPAATDRPAAFWRLAAGEVVLVGAVIGVSVALGSSAPPVPQDPVSRPTPVQEITGYAAPPEPSLLAWFTEWRPDVLFGILAVAGIGVYLGWVYRLYRRGDHWSLPRTASWVTGLVLFAWVTSGGPSVYGVVMFSAHMVQHMLLAMVVPIFLVVGAPITLAVRALPARDDGSRGPREWLLATVHSRWARFFAHPGTAAVNFAGSMIVFYYSPLFELALSTHVGHIAMVVHFTAAGYLFAGALIGVDPGPSRPRYPMRLLLLFATMGFHAFFGVSVMQATTLFAGDHFGRLGLPWGVDALADQEAGGAIAWGIGELPTLALAVAVAIAWARDEERVTRRTDRQADRDDDAALAEYNARLAQMAGRDGAAR</sequence>
<keyword evidence="3 6" id="KW-0812">Transmembrane</keyword>
<dbReference type="AlphaFoldDB" id="A0A2Y9C715"/>
<reference evidence="8 9" key="1">
    <citation type="submission" date="2016-10" db="EMBL/GenBank/DDBJ databases">
        <authorList>
            <person name="Cai Z."/>
        </authorList>
    </citation>
    <scope>NUCLEOTIDE SEQUENCE [LARGE SCALE GENOMIC DNA]</scope>
    <source>
        <strain evidence="8 9">CGMCC 1.10826</strain>
    </source>
</reference>
<organism evidence="8 9">
    <name type="scientific">Georgenia satyanarayanai</name>
    <dbReference type="NCBI Taxonomy" id="860221"/>
    <lineage>
        <taxon>Bacteria</taxon>
        <taxon>Bacillati</taxon>
        <taxon>Actinomycetota</taxon>
        <taxon>Actinomycetes</taxon>
        <taxon>Micrococcales</taxon>
        <taxon>Bogoriellaceae</taxon>
        <taxon>Georgenia</taxon>
    </lineage>
</organism>
<dbReference type="InterPro" id="IPR008457">
    <property type="entry name" value="Cu-R_CopD_dom"/>
</dbReference>
<dbReference type="OrthoDB" id="5241646at2"/>
<protein>
    <submittedName>
        <fullName evidence="8">Putative copper resistance protein D</fullName>
    </submittedName>
</protein>
<dbReference type="Pfam" id="PF09678">
    <property type="entry name" value="Caa3_CtaG"/>
    <property type="match status" value="1"/>
</dbReference>
<comment type="subcellular location">
    <subcellularLocation>
        <location evidence="1">Cell membrane</location>
        <topology evidence="1">Multi-pass membrane protein</topology>
    </subcellularLocation>
</comment>
<feature type="transmembrane region" description="Helical" evidence="6">
    <location>
        <begin position="336"/>
        <end position="357"/>
    </location>
</feature>
<dbReference type="GO" id="GO:0005886">
    <property type="term" value="C:plasma membrane"/>
    <property type="evidence" value="ECO:0007669"/>
    <property type="project" value="UniProtKB-SubCell"/>
</dbReference>
<gene>
    <name evidence="8" type="ORF">SAMN05216184_10973</name>
</gene>
<feature type="transmembrane region" description="Helical" evidence="6">
    <location>
        <begin position="396"/>
        <end position="417"/>
    </location>
</feature>
<feature type="transmembrane region" description="Helical" evidence="6">
    <location>
        <begin position="69"/>
        <end position="94"/>
    </location>
</feature>
<dbReference type="InterPro" id="IPR019108">
    <property type="entry name" value="Caa3_assmbl_CtaG-rel"/>
</dbReference>
<name>A0A2Y9C715_9MICO</name>
<feature type="transmembrane region" description="Helical" evidence="6">
    <location>
        <begin position="196"/>
        <end position="215"/>
    </location>
</feature>
<feature type="transmembrane region" description="Helical" evidence="6">
    <location>
        <begin position="170"/>
        <end position="189"/>
    </location>
</feature>
<dbReference type="EMBL" id="UETB01000009">
    <property type="protein sequence ID" value="SSA44013.1"/>
    <property type="molecule type" value="Genomic_DNA"/>
</dbReference>
<accession>A0A2Y9C715</accession>
<feature type="transmembrane region" description="Helical" evidence="6">
    <location>
        <begin position="115"/>
        <end position="139"/>
    </location>
</feature>
<evidence type="ECO:0000256" key="3">
    <source>
        <dbReference type="ARBA" id="ARBA00022692"/>
    </source>
</evidence>
<evidence type="ECO:0000256" key="4">
    <source>
        <dbReference type="ARBA" id="ARBA00022989"/>
    </source>
</evidence>
<feature type="transmembrane region" description="Helical" evidence="6">
    <location>
        <begin position="507"/>
        <end position="530"/>
    </location>
</feature>